<dbReference type="PANTHER" id="PTHR36151">
    <property type="entry name" value="BLR2777 PROTEIN"/>
    <property type="match status" value="1"/>
</dbReference>
<sequence length="308" mass="33879">MANLFSTWRRQLIGTFSNNATEIPQWELALAKGDDVGHFGPESAVWAVHGSMTPIIAGIRALLLQALHPGAMAGVHDFSDYKNDPLGRLAGTIRWIFTVTYGDTTAAKSGSDWVLRLHERVHGTYEDAAGQERPYSANDPEIARWVHLAFTDAFLSSHQRFGGPIPGGPDAYVNEWAVAGELMRIEDPPRSEKEMRAQMATYDGELRNSDYVREAVGFLRRPPLPRSQLMGYRVLFAGAVASLEPKHRELLGLKEPRLGPFRVPMRLPVKAVLGVIRLGLGPMGPSERSARERIERLATEGAGTSSGT</sequence>
<comment type="caution">
    <text evidence="2">The sequence shown here is derived from an EMBL/GenBank/DDBJ whole genome shotgun (WGS) entry which is preliminary data.</text>
</comment>
<accession>A0ABS8GNN8</accession>
<feature type="domain" description="ER-bound oxygenase mpaB/mpaB'/Rubber oxygenase catalytic" evidence="1">
    <location>
        <begin position="46"/>
        <end position="257"/>
    </location>
</feature>
<evidence type="ECO:0000313" key="3">
    <source>
        <dbReference type="Proteomes" id="UP001139168"/>
    </source>
</evidence>
<evidence type="ECO:0000313" key="2">
    <source>
        <dbReference type="EMBL" id="MCC3267587.1"/>
    </source>
</evidence>
<dbReference type="InterPro" id="IPR018713">
    <property type="entry name" value="MPAB/Lcp_cat_dom"/>
</dbReference>
<evidence type="ECO:0000259" key="1">
    <source>
        <dbReference type="Pfam" id="PF09995"/>
    </source>
</evidence>
<keyword evidence="3" id="KW-1185">Reference proteome</keyword>
<protein>
    <submittedName>
        <fullName evidence="2">DUF2236 domain-containing protein</fullName>
    </submittedName>
</protein>
<dbReference type="EMBL" id="JAJFZQ010000011">
    <property type="protein sequence ID" value="MCC3267587.1"/>
    <property type="molecule type" value="Genomic_DNA"/>
</dbReference>
<dbReference type="Pfam" id="PF09995">
    <property type="entry name" value="MPAB_Lcp_cat"/>
    <property type="match status" value="1"/>
</dbReference>
<reference evidence="2" key="1">
    <citation type="submission" date="2021-10" db="EMBL/GenBank/DDBJ databases">
        <title>Novel species in genus Arthrobacter.</title>
        <authorList>
            <person name="Liu Y."/>
        </authorList>
    </citation>
    <scope>NUCLEOTIDE SEQUENCE</scope>
    <source>
        <strain evidence="2">Zg-Y786</strain>
    </source>
</reference>
<organism evidence="2 3">
    <name type="scientific">Arthrobacter gengyunqii</name>
    <dbReference type="NCBI Taxonomy" id="2886940"/>
    <lineage>
        <taxon>Bacteria</taxon>
        <taxon>Bacillati</taxon>
        <taxon>Actinomycetota</taxon>
        <taxon>Actinomycetes</taxon>
        <taxon>Micrococcales</taxon>
        <taxon>Micrococcaceae</taxon>
        <taxon>Arthrobacter</taxon>
    </lineage>
</organism>
<dbReference type="RefSeq" id="WP_227892524.1">
    <property type="nucleotide sequence ID" value="NZ_JAJFZQ010000011.1"/>
</dbReference>
<proteinExistence type="predicted"/>
<gene>
    <name evidence="2" type="ORF">LJ752_16255</name>
</gene>
<name>A0ABS8GNN8_9MICC</name>
<dbReference type="PANTHER" id="PTHR36151:SF3">
    <property type="entry name" value="ER-BOUND OXYGENASE MPAB_MPAB'_RUBBER OXYGENASE CATALYTIC DOMAIN-CONTAINING PROTEIN"/>
    <property type="match status" value="1"/>
</dbReference>
<dbReference type="Proteomes" id="UP001139168">
    <property type="component" value="Unassembled WGS sequence"/>
</dbReference>